<dbReference type="AlphaFoldDB" id="A0A9X0YTT3"/>
<feature type="binding site" evidence="6">
    <location>
        <begin position="159"/>
        <end position="161"/>
    </location>
    <ligand>
        <name>ATP</name>
        <dbReference type="ChEBI" id="CHEBI:30616"/>
    </ligand>
</feature>
<dbReference type="PANTHER" id="PTHR42749:SF1">
    <property type="entry name" value="CELL SHAPE-DETERMINING PROTEIN MREB"/>
    <property type="match status" value="1"/>
</dbReference>
<dbReference type="OrthoDB" id="9768127at2"/>
<comment type="similarity">
    <text evidence="5 6">Belongs to the FtsA/MreB family.</text>
</comment>
<dbReference type="Pfam" id="PF06723">
    <property type="entry name" value="MreB_Mbl"/>
    <property type="match status" value="1"/>
</dbReference>
<dbReference type="InterPro" id="IPR056546">
    <property type="entry name" value="MreB_MamK-like"/>
</dbReference>
<keyword evidence="8" id="KW-1185">Reference proteome</keyword>
<dbReference type="GO" id="GO:0008360">
    <property type="term" value="P:regulation of cell shape"/>
    <property type="evidence" value="ECO:0007669"/>
    <property type="project" value="UniProtKB-UniRule"/>
</dbReference>
<dbReference type="GO" id="GO:0000902">
    <property type="term" value="P:cell morphogenesis"/>
    <property type="evidence" value="ECO:0007669"/>
    <property type="project" value="InterPro"/>
</dbReference>
<dbReference type="PANTHER" id="PTHR42749">
    <property type="entry name" value="CELL SHAPE-DETERMINING PROTEIN MREB"/>
    <property type="match status" value="1"/>
</dbReference>
<comment type="subunit">
    <text evidence="6">Forms polymers.</text>
</comment>
<name>A0A9X0YTT3_9BACI</name>
<evidence type="ECO:0000256" key="3">
    <source>
        <dbReference type="ARBA" id="ARBA00022840"/>
    </source>
</evidence>
<keyword evidence="2 6" id="KW-0547">Nucleotide-binding</keyword>
<dbReference type="InterPro" id="IPR004753">
    <property type="entry name" value="MreB"/>
</dbReference>
<dbReference type="CDD" id="cd10225">
    <property type="entry name" value="ASKHA_NBD_MreB-like"/>
    <property type="match status" value="1"/>
</dbReference>
<keyword evidence="4 6" id="KW-0133">Cell shape</keyword>
<proteinExistence type="inferred from homology"/>
<evidence type="ECO:0000313" key="7">
    <source>
        <dbReference type="EMBL" id="MBP2078720.1"/>
    </source>
</evidence>
<comment type="function">
    <text evidence="6">Forms membrane-associated dynamic filaments that are essential for cell shape determination. Acts by regulating cell wall synthesis and cell elongation, and thus cell shape. A feedback loop between cell geometry and MreB localization may maintain elongated cell shape by targeting cell wall growth to regions of negative cell wall curvature.</text>
</comment>
<evidence type="ECO:0000256" key="5">
    <source>
        <dbReference type="ARBA" id="ARBA00023458"/>
    </source>
</evidence>
<feature type="binding site" evidence="6">
    <location>
        <begin position="287"/>
        <end position="290"/>
    </location>
    <ligand>
        <name>ATP</name>
        <dbReference type="ChEBI" id="CHEBI:30616"/>
    </ligand>
</feature>
<sequence length="335" mass="35856">MFSNAEIGIDLGTANILVYSKTKGIVLNEPSVVAIDIETKKVVAVGAEAKEMVGKTPKNIVPIRPLRDGVIADYDVTAQMLRELLKKVSKTLGMSMRKPTVVVCTPSGSTTVERRAIHNAVTSYGAKHVHLIEEPVAAAIGADLPVDEPIANVVVDIGGGTSEVGIISFGGVVSCNSVRTAGDKMDDEIIQHIRKTYNILIGERTAENIKMEIGYAHPNHKEVTMDIRGRDMVTGLPKTIEITSTEIYNAIKESLEQILEAIRATLEDCPPELSGDIVDHGIVLTGGGALLNGMQEWLANEISVPVHMAPNPLESVAIGTGRAIKMITKLQKAAK</sequence>
<evidence type="ECO:0000256" key="6">
    <source>
        <dbReference type="HAMAP-Rule" id="MF_02207"/>
    </source>
</evidence>
<feature type="binding site" evidence="6">
    <location>
        <begin position="207"/>
        <end position="210"/>
    </location>
    <ligand>
        <name>ATP</name>
        <dbReference type="ChEBI" id="CHEBI:30616"/>
    </ligand>
</feature>
<dbReference type="Gene3D" id="3.30.420.40">
    <property type="match status" value="2"/>
</dbReference>
<reference evidence="7" key="1">
    <citation type="submission" date="2021-03" db="EMBL/GenBank/DDBJ databases">
        <title>Genomic Encyclopedia of Type Strains, Phase IV (KMG-IV): sequencing the most valuable type-strain genomes for metagenomic binning, comparative biology and taxonomic classification.</title>
        <authorList>
            <person name="Goeker M."/>
        </authorList>
    </citation>
    <scope>NUCLEOTIDE SEQUENCE</scope>
    <source>
        <strain evidence="7">DSM 107338</strain>
    </source>
</reference>
<evidence type="ECO:0000313" key="8">
    <source>
        <dbReference type="Proteomes" id="UP001138793"/>
    </source>
</evidence>
<dbReference type="SUPFAM" id="SSF53067">
    <property type="entry name" value="Actin-like ATPase domain"/>
    <property type="match status" value="2"/>
</dbReference>
<comment type="caution">
    <text evidence="7">The sequence shown here is derived from an EMBL/GenBank/DDBJ whole genome shotgun (WGS) entry which is preliminary data.</text>
</comment>
<dbReference type="NCBIfam" id="TIGR00904">
    <property type="entry name" value="mreB"/>
    <property type="match status" value="1"/>
</dbReference>
<feature type="binding site" evidence="6">
    <location>
        <begin position="13"/>
        <end position="15"/>
    </location>
    <ligand>
        <name>ATP</name>
        <dbReference type="ChEBI" id="CHEBI:30616"/>
    </ligand>
</feature>
<gene>
    <name evidence="6" type="primary">mreB</name>
    <name evidence="7" type="ORF">J2Z64_002988</name>
</gene>
<protein>
    <recommendedName>
        <fullName evidence="6">Cell shape-determining protein MreB</fullName>
    </recommendedName>
</protein>
<dbReference type="RefSeq" id="WP_149472669.1">
    <property type="nucleotide sequence ID" value="NZ_JAGGMB010000010.1"/>
</dbReference>
<dbReference type="NCBIfam" id="NF010539">
    <property type="entry name" value="PRK13927.1"/>
    <property type="match status" value="1"/>
</dbReference>
<accession>A0A9X0YTT3</accession>
<keyword evidence="1 6" id="KW-0963">Cytoplasm</keyword>
<evidence type="ECO:0000256" key="4">
    <source>
        <dbReference type="ARBA" id="ARBA00022960"/>
    </source>
</evidence>
<evidence type="ECO:0000256" key="2">
    <source>
        <dbReference type="ARBA" id="ARBA00022741"/>
    </source>
</evidence>
<dbReference type="HAMAP" id="MF_02207">
    <property type="entry name" value="MreB"/>
    <property type="match status" value="1"/>
</dbReference>
<dbReference type="PRINTS" id="PR01652">
    <property type="entry name" value="SHAPEPROTEIN"/>
</dbReference>
<comment type="subcellular location">
    <subcellularLocation>
        <location evidence="6">Cytoplasm</location>
    </subcellularLocation>
    <text evidence="6">Membrane-associated.</text>
</comment>
<dbReference type="GO" id="GO:0005524">
    <property type="term" value="F:ATP binding"/>
    <property type="evidence" value="ECO:0007669"/>
    <property type="project" value="UniProtKB-KW"/>
</dbReference>
<dbReference type="EMBL" id="JAGGMB010000010">
    <property type="protein sequence ID" value="MBP2078720.1"/>
    <property type="molecule type" value="Genomic_DNA"/>
</dbReference>
<keyword evidence="3 6" id="KW-0067">ATP-binding</keyword>
<dbReference type="InterPro" id="IPR043129">
    <property type="entry name" value="ATPase_NBD"/>
</dbReference>
<dbReference type="NCBIfam" id="NF010540">
    <property type="entry name" value="PRK13929.1"/>
    <property type="match status" value="1"/>
</dbReference>
<organism evidence="7 8">
    <name type="scientific">Oceanobacillus polygoni</name>
    <dbReference type="NCBI Taxonomy" id="1235259"/>
    <lineage>
        <taxon>Bacteria</taxon>
        <taxon>Bacillati</taxon>
        <taxon>Bacillota</taxon>
        <taxon>Bacilli</taxon>
        <taxon>Bacillales</taxon>
        <taxon>Bacillaceae</taxon>
        <taxon>Oceanobacillus</taxon>
    </lineage>
</organism>
<dbReference type="Proteomes" id="UP001138793">
    <property type="component" value="Unassembled WGS sequence"/>
</dbReference>
<evidence type="ECO:0000256" key="1">
    <source>
        <dbReference type="ARBA" id="ARBA00022490"/>
    </source>
</evidence>
<dbReference type="GO" id="GO:0005737">
    <property type="term" value="C:cytoplasm"/>
    <property type="evidence" value="ECO:0007669"/>
    <property type="project" value="UniProtKB-SubCell"/>
</dbReference>